<dbReference type="AlphaFoldDB" id="A2DXT9"/>
<keyword evidence="1" id="KW-0175">Coiled coil</keyword>
<proteinExistence type="predicted"/>
<dbReference type="VEuPathDB" id="TrichDB:TVAG_219820"/>
<dbReference type="RefSeq" id="XP_001327022.1">
    <property type="nucleotide sequence ID" value="XM_001326987.1"/>
</dbReference>
<dbReference type="KEGG" id="tva:4772796"/>
<evidence type="ECO:0000256" key="1">
    <source>
        <dbReference type="SAM" id="Coils"/>
    </source>
</evidence>
<dbReference type="VEuPathDB" id="TrichDB:TVAGG3_0683810"/>
<protein>
    <submittedName>
        <fullName evidence="2">Uncharacterized protein</fullName>
    </submittedName>
</protein>
<name>A2DXT9_TRIV3</name>
<gene>
    <name evidence="2" type="ORF">TVAG_219820</name>
</gene>
<dbReference type="Proteomes" id="UP000001542">
    <property type="component" value="Unassembled WGS sequence"/>
</dbReference>
<dbReference type="SMR" id="A2DXT9"/>
<dbReference type="EMBL" id="DS113265">
    <property type="protein sequence ID" value="EAY14799.1"/>
    <property type="molecule type" value="Genomic_DNA"/>
</dbReference>
<evidence type="ECO:0000313" key="3">
    <source>
        <dbReference type="Proteomes" id="UP000001542"/>
    </source>
</evidence>
<evidence type="ECO:0000313" key="2">
    <source>
        <dbReference type="EMBL" id="EAY14799.1"/>
    </source>
</evidence>
<feature type="coiled-coil region" evidence="1">
    <location>
        <begin position="314"/>
        <end position="391"/>
    </location>
</feature>
<sequence length="439" mass="51086">MSEKAYAQWISSFPKVDDLNGNIMNLEDGKALIQVWNFIQDEKAEISDDSVKNATTLFECISKTEYNIGSTNSSLSKDQIINIVRILYLLVNNSNHSSEIQEWTSKLSRATTIFLKKINKDMIQQETTETHNNSNSNTNQEVSKRLKMIEKLKKQIKDSEQKIIDIKQQEKDTKNIQKTIETTEELIIHVENNQKEIQKQITEAEERYKLIKTEIESYKNDISQLSSENSSFTKIINSSNEFAVLSTNYRKFKDYRSKINKLKEEIKNLQEKNSNFQKQITETQENIQTAIEIDLKYESDNDITVDDEENASNINDLLSIVSELEIQIQDIKINDYSTSSIENGHLLKTIQELEETKTDLQNKFEQISTQKKQLQLLIKSIADNYDNATENCNNIIDYVHSKNKVVANMSSLTSLLEKKSMKKNINIRYREYIYNQDYQ</sequence>
<reference evidence="2" key="1">
    <citation type="submission" date="2006-10" db="EMBL/GenBank/DDBJ databases">
        <authorList>
            <person name="Amadeo P."/>
            <person name="Zhao Q."/>
            <person name="Wortman J."/>
            <person name="Fraser-Liggett C."/>
            <person name="Carlton J."/>
        </authorList>
    </citation>
    <scope>NUCLEOTIDE SEQUENCE</scope>
    <source>
        <strain evidence="2">G3</strain>
    </source>
</reference>
<feature type="coiled-coil region" evidence="1">
    <location>
        <begin position="252"/>
        <end position="286"/>
    </location>
</feature>
<dbReference type="OrthoDB" id="10064612at2759"/>
<organism evidence="2 3">
    <name type="scientific">Trichomonas vaginalis (strain ATCC PRA-98 / G3)</name>
    <dbReference type="NCBI Taxonomy" id="412133"/>
    <lineage>
        <taxon>Eukaryota</taxon>
        <taxon>Metamonada</taxon>
        <taxon>Parabasalia</taxon>
        <taxon>Trichomonadida</taxon>
        <taxon>Trichomonadidae</taxon>
        <taxon>Trichomonas</taxon>
    </lineage>
</organism>
<keyword evidence="3" id="KW-1185">Reference proteome</keyword>
<dbReference type="InParanoid" id="A2DXT9"/>
<feature type="coiled-coil region" evidence="1">
    <location>
        <begin position="142"/>
        <end position="228"/>
    </location>
</feature>
<reference evidence="2" key="2">
    <citation type="journal article" date="2007" name="Science">
        <title>Draft genome sequence of the sexually transmitted pathogen Trichomonas vaginalis.</title>
        <authorList>
            <person name="Carlton J.M."/>
            <person name="Hirt R.P."/>
            <person name="Silva J.C."/>
            <person name="Delcher A.L."/>
            <person name="Schatz M."/>
            <person name="Zhao Q."/>
            <person name="Wortman J.R."/>
            <person name="Bidwell S.L."/>
            <person name="Alsmark U.C.M."/>
            <person name="Besteiro S."/>
            <person name="Sicheritz-Ponten T."/>
            <person name="Noel C.J."/>
            <person name="Dacks J.B."/>
            <person name="Foster P.G."/>
            <person name="Simillion C."/>
            <person name="Van de Peer Y."/>
            <person name="Miranda-Saavedra D."/>
            <person name="Barton G.J."/>
            <person name="Westrop G.D."/>
            <person name="Mueller S."/>
            <person name="Dessi D."/>
            <person name="Fiori P.L."/>
            <person name="Ren Q."/>
            <person name="Paulsen I."/>
            <person name="Zhang H."/>
            <person name="Bastida-Corcuera F.D."/>
            <person name="Simoes-Barbosa A."/>
            <person name="Brown M.T."/>
            <person name="Hayes R.D."/>
            <person name="Mukherjee M."/>
            <person name="Okumura C.Y."/>
            <person name="Schneider R."/>
            <person name="Smith A.J."/>
            <person name="Vanacova S."/>
            <person name="Villalvazo M."/>
            <person name="Haas B.J."/>
            <person name="Pertea M."/>
            <person name="Feldblyum T.V."/>
            <person name="Utterback T.R."/>
            <person name="Shu C.L."/>
            <person name="Osoegawa K."/>
            <person name="de Jong P.J."/>
            <person name="Hrdy I."/>
            <person name="Horvathova L."/>
            <person name="Zubacova Z."/>
            <person name="Dolezal P."/>
            <person name="Malik S.B."/>
            <person name="Logsdon J.M. Jr."/>
            <person name="Henze K."/>
            <person name="Gupta A."/>
            <person name="Wang C.C."/>
            <person name="Dunne R.L."/>
            <person name="Upcroft J.A."/>
            <person name="Upcroft P."/>
            <person name="White O."/>
            <person name="Salzberg S.L."/>
            <person name="Tang P."/>
            <person name="Chiu C.-H."/>
            <person name="Lee Y.-S."/>
            <person name="Embley T.M."/>
            <person name="Coombs G.H."/>
            <person name="Mottram J.C."/>
            <person name="Tachezy J."/>
            <person name="Fraser-Liggett C.M."/>
            <person name="Johnson P.J."/>
        </authorList>
    </citation>
    <scope>NUCLEOTIDE SEQUENCE [LARGE SCALE GENOMIC DNA]</scope>
    <source>
        <strain evidence="2">G3</strain>
    </source>
</reference>
<accession>A2DXT9</accession>
<dbReference type="STRING" id="5722.A2DXT9"/>